<reference evidence="3 4" key="1">
    <citation type="journal article" date="2020" name="Vet. Res.">
        <title>Phylogenomic analysis of Mycoplasma bovis from Belgian veal, dairy and beef herds.</title>
        <authorList>
            <person name="Bokma J."/>
            <person name="Vereecke N."/>
            <person name="De Bleecker K."/>
            <person name="Callens J."/>
            <person name="Ribbens S."/>
            <person name="Nauwynck H."/>
            <person name="Haesebrouck F."/>
            <person name="Theuns S."/>
            <person name="Boyen F."/>
            <person name="Pardon B."/>
        </authorList>
    </citation>
    <scope>NUCLEOTIDE SEQUENCE [LARGE SCALE GENOMIC DNA]</scope>
    <source>
        <strain evidence="3 4">Mb222</strain>
    </source>
</reference>
<gene>
    <name evidence="3" type="ORF">HYD69_01620</name>
</gene>
<dbReference type="NCBIfam" id="TIGR02167">
    <property type="entry name" value="Liste_lipo_26"/>
    <property type="match status" value="2"/>
</dbReference>
<feature type="compositionally biased region" description="Polar residues" evidence="1">
    <location>
        <begin position="88"/>
        <end position="100"/>
    </location>
</feature>
<proteinExistence type="predicted"/>
<evidence type="ECO:0000313" key="3">
    <source>
        <dbReference type="EMBL" id="QQH49989.2"/>
    </source>
</evidence>
<dbReference type="Proteomes" id="UP000596039">
    <property type="component" value="Chromosome"/>
</dbReference>
<evidence type="ECO:0000256" key="2">
    <source>
        <dbReference type="SAM" id="SignalP"/>
    </source>
</evidence>
<evidence type="ECO:0000313" key="4">
    <source>
        <dbReference type="Proteomes" id="UP000596039"/>
    </source>
</evidence>
<dbReference type="EMBL" id="CP058496">
    <property type="protein sequence ID" value="QQH49989.2"/>
    <property type="molecule type" value="Genomic_DNA"/>
</dbReference>
<organism evidence="3 4">
    <name type="scientific">Mycoplasmopsis bovis</name>
    <name type="common">Mycoplasma bovis</name>
    <dbReference type="NCBI Taxonomy" id="28903"/>
    <lineage>
        <taxon>Bacteria</taxon>
        <taxon>Bacillati</taxon>
        <taxon>Mycoplasmatota</taxon>
        <taxon>Mycoplasmoidales</taxon>
        <taxon>Metamycoplasmataceae</taxon>
        <taxon>Mycoplasmopsis</taxon>
    </lineage>
</organism>
<feature type="signal peptide" evidence="2">
    <location>
        <begin position="1"/>
        <end position="22"/>
    </location>
</feature>
<evidence type="ECO:0000256" key="1">
    <source>
        <dbReference type="SAM" id="MobiDB-lite"/>
    </source>
</evidence>
<feature type="region of interest" description="Disordered" evidence="1">
    <location>
        <begin position="26"/>
        <end position="108"/>
    </location>
</feature>
<feature type="compositionally biased region" description="Basic and acidic residues" evidence="1">
    <location>
        <begin position="27"/>
        <end position="40"/>
    </location>
</feature>
<keyword evidence="4" id="KW-1185">Reference proteome</keyword>
<protein>
    <submittedName>
        <fullName evidence="3">BspA family leucine-rich repeat surface protein</fullName>
    </submittedName>
</protein>
<accession>A0ABX7A9D9</accession>
<dbReference type="InterPro" id="IPR005046">
    <property type="entry name" value="DUF285"/>
</dbReference>
<keyword evidence="2" id="KW-0732">Signal</keyword>
<dbReference type="Pfam" id="PF03382">
    <property type="entry name" value="DUF285"/>
    <property type="match status" value="1"/>
</dbReference>
<dbReference type="InterPro" id="IPR011889">
    <property type="entry name" value="Liste_lipo_26"/>
</dbReference>
<name>A0ABX7A9D9_MYCBV</name>
<dbReference type="PROSITE" id="PS51257">
    <property type="entry name" value="PROKAR_LIPOPROTEIN"/>
    <property type="match status" value="1"/>
</dbReference>
<feature type="chain" id="PRO_5045462502" evidence="2">
    <location>
        <begin position="23"/>
        <end position="462"/>
    </location>
</feature>
<dbReference type="RefSeq" id="WP_226061481.1">
    <property type="nucleotide sequence ID" value="NZ_CP022588.1"/>
</dbReference>
<sequence>MDKKFRILASLLTPILATPVIAAACNSKKEQDKNNEKNQKNELMTPPQDQGNLNQQDKNNEENQKNESMPHKDQGNLNQQDKNEKTDNNQNSESPVNPNETGDEEEKKKIEEEKKLKEKQEQEDKNNVEKVRKIIEKQKDAFGSFHTQKEFVDQINVYAKDKKINGLTLQNKEDENKPLNVDTDGGKNNKIKLQLGSQKFVAQLGIVLEDAVRTKYYIENNKEKIITDPDGKFSSLKDKNQNVVITQIGYSLKDKSSKREKVIEIHKMPKNTKEVPEHLPLKIKSLKLAFNELNSEEVLNLDKWDVSNVESMETMFFDAKKFNQDISKWKTKNVTNMTGLFSGAHNFNKPLNLWNVSKVTTMTNMFDGASKFNQDLNDWDVSKVINMEEMFRSAESFNGKIGDWNVENVETLDDMFLYATKFQQDLSEWKTKKVKSKRWDFIFNHTYEYKSKVLKAWMENNK</sequence>
<feature type="compositionally biased region" description="Basic and acidic residues" evidence="1">
    <location>
        <begin position="58"/>
        <end position="74"/>
    </location>
</feature>